<dbReference type="Proteomes" id="UP000215896">
    <property type="component" value="Unassembled WGS sequence"/>
</dbReference>
<dbReference type="EMBL" id="NMVO01000012">
    <property type="protein sequence ID" value="OYO14248.1"/>
    <property type="molecule type" value="Genomic_DNA"/>
</dbReference>
<keyword evidence="3" id="KW-1185">Reference proteome</keyword>
<dbReference type="AlphaFoldDB" id="A0A255GEG6"/>
<sequence length="322" mass="35692">MSAGLTVIMPFHNLEAMVPTTLAALRRAGDERVSYLFIDDASTDHTADALAAGLHRVPGARLHRVEQNLGLSGVRNLGMELAETDHLTFLDGDDFVSGGYFSALLDAITALGVPMLRTDHIVVEGRRRTVRRIPTGFRQGRIGSPREAILPVDQPTAIDHPYAWAGIYHRSLAEQGLLRFDDLRTAEDRPWIWRLQLGVEAFSVPDVVGLHYRRDLPGSLSRVATSTQLDFVRSMQLVVETVQADPEAERFLPKALRRWCELTLHHLANLDRFTPEVRRTFTTLLGSALAAAPAEPMAETLAAMTPDRRGRITRLMAHAGGR</sequence>
<feature type="domain" description="Glycosyltransferase 2-like" evidence="1">
    <location>
        <begin position="6"/>
        <end position="133"/>
    </location>
</feature>
<dbReference type="PANTHER" id="PTHR43685:SF2">
    <property type="entry name" value="GLYCOSYLTRANSFERASE 2-LIKE DOMAIN-CONTAINING PROTEIN"/>
    <property type="match status" value="1"/>
</dbReference>
<evidence type="ECO:0000313" key="3">
    <source>
        <dbReference type="Proteomes" id="UP000215896"/>
    </source>
</evidence>
<reference evidence="2 3" key="1">
    <citation type="submission" date="2017-07" db="EMBL/GenBank/DDBJ databases">
        <title>Draft whole genome sequences of clinical Proprionibacteriaceae strains.</title>
        <authorList>
            <person name="Bernier A.-M."/>
            <person name="Bernard K."/>
            <person name="Domingo M.-C."/>
        </authorList>
    </citation>
    <scope>NUCLEOTIDE SEQUENCE [LARGE SCALE GENOMIC DNA]</scope>
    <source>
        <strain evidence="2 3">NML 030167</strain>
    </source>
</reference>
<dbReference type="CDD" id="cd00761">
    <property type="entry name" value="Glyco_tranf_GTA_type"/>
    <property type="match status" value="1"/>
</dbReference>
<gene>
    <name evidence="2" type="ORF">CGZ94_06345</name>
</gene>
<keyword evidence="2" id="KW-0808">Transferase</keyword>
<dbReference type="InterPro" id="IPR001173">
    <property type="entry name" value="Glyco_trans_2-like"/>
</dbReference>
<proteinExistence type="predicted"/>
<dbReference type="OrthoDB" id="3226099at2"/>
<organism evidence="2 3">
    <name type="scientific">Enemella evansiae</name>
    <dbReference type="NCBI Taxonomy" id="2016499"/>
    <lineage>
        <taxon>Bacteria</taxon>
        <taxon>Bacillati</taxon>
        <taxon>Actinomycetota</taxon>
        <taxon>Actinomycetes</taxon>
        <taxon>Propionibacteriales</taxon>
        <taxon>Propionibacteriaceae</taxon>
        <taxon>Enemella</taxon>
    </lineage>
</organism>
<protein>
    <submittedName>
        <fullName evidence="2">Glycosyl transferase</fullName>
    </submittedName>
</protein>
<dbReference type="InterPro" id="IPR050834">
    <property type="entry name" value="Glycosyltransf_2"/>
</dbReference>
<comment type="caution">
    <text evidence="2">The sequence shown here is derived from an EMBL/GenBank/DDBJ whole genome shotgun (WGS) entry which is preliminary data.</text>
</comment>
<dbReference type="GO" id="GO:0016740">
    <property type="term" value="F:transferase activity"/>
    <property type="evidence" value="ECO:0007669"/>
    <property type="project" value="UniProtKB-KW"/>
</dbReference>
<evidence type="ECO:0000313" key="2">
    <source>
        <dbReference type="EMBL" id="OYO14248.1"/>
    </source>
</evidence>
<dbReference type="SUPFAM" id="SSF53448">
    <property type="entry name" value="Nucleotide-diphospho-sugar transferases"/>
    <property type="match status" value="1"/>
</dbReference>
<name>A0A255GEG6_9ACTN</name>
<dbReference type="Pfam" id="PF00535">
    <property type="entry name" value="Glycos_transf_2"/>
    <property type="match status" value="1"/>
</dbReference>
<evidence type="ECO:0000259" key="1">
    <source>
        <dbReference type="Pfam" id="PF00535"/>
    </source>
</evidence>
<dbReference type="PANTHER" id="PTHR43685">
    <property type="entry name" value="GLYCOSYLTRANSFERASE"/>
    <property type="match status" value="1"/>
</dbReference>
<accession>A0A255GEG6</accession>
<dbReference type="InterPro" id="IPR029044">
    <property type="entry name" value="Nucleotide-diphossugar_trans"/>
</dbReference>
<dbReference type="RefSeq" id="WP_094405133.1">
    <property type="nucleotide sequence ID" value="NZ_NMVO01000012.1"/>
</dbReference>
<dbReference type="Gene3D" id="3.90.550.10">
    <property type="entry name" value="Spore Coat Polysaccharide Biosynthesis Protein SpsA, Chain A"/>
    <property type="match status" value="1"/>
</dbReference>